<dbReference type="PROSITE" id="PS00455">
    <property type="entry name" value="AMP_BINDING"/>
    <property type="match status" value="1"/>
</dbReference>
<keyword evidence="6" id="KW-1185">Reference proteome</keyword>
<proteinExistence type="inferred from homology"/>
<keyword evidence="2 5" id="KW-0436">Ligase</keyword>
<evidence type="ECO:0000313" key="6">
    <source>
        <dbReference type="Proteomes" id="UP001203512"/>
    </source>
</evidence>
<dbReference type="PANTHER" id="PTHR43201:SF5">
    <property type="entry name" value="MEDIUM-CHAIN ACYL-COA LIGASE ACSF2, MITOCHONDRIAL"/>
    <property type="match status" value="1"/>
</dbReference>
<dbReference type="SUPFAM" id="SSF56801">
    <property type="entry name" value="Acetyl-CoA synthetase-like"/>
    <property type="match status" value="1"/>
</dbReference>
<sequence>MKHLQLRKEVHHDRLVDCHQDRPADIYAMFLDAVSRSPEAIALVDGEERWSYSVLAARVAICAARLTSLGLAAGDRLAILLSNRADYSTLLLAAARLGLIAVPMNIRQRAPETAHVLNDSGAAAIIFDDALEDQLPNRSDHPELRHWLRYPDEAALWSNAEAEPPTDAPHCAAVGEDDPFCILYTSGTTGRPKGAVLTHLGLVTNCIGSQQHLGLRDGESMILAVPASHVTGIALILMLSIRVAGKVVMQQAFKARPFLELAQAERMSYAIMVPAMYKLCLMEPDFAGFDLSNWRIGAFGGAPMAESCIETLAAQLPQLTLVNIYGSTETSSPAVMMPLGDCPAHPDKVGKALPYADILIMDEEGRELPRGEQGEIWIAGAMTIPRYWNNPEATERGFTGGYWRSGDIGTMDAKGYIRVLDRMKDMINRGGFKIYSVEVENMLMSHEAVTEAVVVGRPCPVLGERVEAFVVAPGQLDGTALRDFCARNLSDYKVPDHVYIVEGPLPRNPNGKLLKTAVREWLPEMSADQPA</sequence>
<dbReference type="InterPro" id="IPR000873">
    <property type="entry name" value="AMP-dep_synth/lig_dom"/>
</dbReference>
<dbReference type="Pfam" id="PF00501">
    <property type="entry name" value="AMP-binding"/>
    <property type="match status" value="1"/>
</dbReference>
<accession>A0ABT0DZ82</accession>
<evidence type="ECO:0000256" key="2">
    <source>
        <dbReference type="ARBA" id="ARBA00022598"/>
    </source>
</evidence>
<dbReference type="GO" id="GO:0016874">
    <property type="term" value="F:ligase activity"/>
    <property type="evidence" value="ECO:0007669"/>
    <property type="project" value="UniProtKB-KW"/>
</dbReference>
<feature type="domain" description="AMP-binding enzyme C-terminal" evidence="4">
    <location>
        <begin position="438"/>
        <end position="512"/>
    </location>
</feature>
<reference evidence="5 6" key="1">
    <citation type="submission" date="2022-04" db="EMBL/GenBank/DDBJ databases">
        <authorList>
            <person name="Huq M.A."/>
        </authorList>
    </citation>
    <scope>NUCLEOTIDE SEQUENCE [LARGE SCALE GENOMIC DNA]</scope>
    <source>
        <strain evidence="5 6">MAH-33</strain>
    </source>
</reference>
<feature type="domain" description="AMP-dependent synthetase/ligase" evidence="3">
    <location>
        <begin position="32"/>
        <end position="388"/>
    </location>
</feature>
<dbReference type="Proteomes" id="UP001203512">
    <property type="component" value="Unassembled WGS sequence"/>
</dbReference>
<protein>
    <submittedName>
        <fullName evidence="5">Acyl--CoA ligase</fullName>
    </submittedName>
</protein>
<dbReference type="InterPro" id="IPR045851">
    <property type="entry name" value="AMP-bd_C_sf"/>
</dbReference>
<dbReference type="Gene3D" id="3.30.300.30">
    <property type="match status" value="1"/>
</dbReference>
<dbReference type="PANTHER" id="PTHR43201">
    <property type="entry name" value="ACYL-COA SYNTHETASE"/>
    <property type="match status" value="1"/>
</dbReference>
<name>A0ABT0DZ82_9SPHN</name>
<evidence type="ECO:0000256" key="1">
    <source>
        <dbReference type="ARBA" id="ARBA00006432"/>
    </source>
</evidence>
<dbReference type="InterPro" id="IPR020845">
    <property type="entry name" value="AMP-binding_CS"/>
</dbReference>
<dbReference type="RefSeq" id="WP_247232695.1">
    <property type="nucleotide sequence ID" value="NZ_JALKHS010000010.1"/>
</dbReference>
<dbReference type="InterPro" id="IPR042099">
    <property type="entry name" value="ANL_N_sf"/>
</dbReference>
<dbReference type="InterPro" id="IPR025110">
    <property type="entry name" value="AMP-bd_C"/>
</dbReference>
<dbReference type="Gene3D" id="3.40.50.12780">
    <property type="entry name" value="N-terminal domain of ligase-like"/>
    <property type="match status" value="1"/>
</dbReference>
<dbReference type="EMBL" id="JALKHS010000010">
    <property type="protein sequence ID" value="MCK0532444.1"/>
    <property type="molecule type" value="Genomic_DNA"/>
</dbReference>
<evidence type="ECO:0000313" key="5">
    <source>
        <dbReference type="EMBL" id="MCK0532444.1"/>
    </source>
</evidence>
<dbReference type="Pfam" id="PF13193">
    <property type="entry name" value="AMP-binding_C"/>
    <property type="match status" value="1"/>
</dbReference>
<comment type="caution">
    <text evidence="5">The sequence shown here is derived from an EMBL/GenBank/DDBJ whole genome shotgun (WGS) entry which is preliminary data.</text>
</comment>
<comment type="similarity">
    <text evidence="1">Belongs to the ATP-dependent AMP-binding enzyme family.</text>
</comment>
<evidence type="ECO:0000259" key="4">
    <source>
        <dbReference type="Pfam" id="PF13193"/>
    </source>
</evidence>
<evidence type="ECO:0000259" key="3">
    <source>
        <dbReference type="Pfam" id="PF00501"/>
    </source>
</evidence>
<gene>
    <name evidence="5" type="ORF">MU848_12715</name>
</gene>
<organism evidence="5 6">
    <name type="scientific">Sphingobium agri</name>
    <dbReference type="NCBI Taxonomy" id="2933566"/>
    <lineage>
        <taxon>Bacteria</taxon>
        <taxon>Pseudomonadati</taxon>
        <taxon>Pseudomonadota</taxon>
        <taxon>Alphaproteobacteria</taxon>
        <taxon>Sphingomonadales</taxon>
        <taxon>Sphingomonadaceae</taxon>
        <taxon>Sphingobium</taxon>
    </lineage>
</organism>